<dbReference type="InterPro" id="IPR002877">
    <property type="entry name" value="RNA_MeTrfase_FtsJ_dom"/>
</dbReference>
<dbReference type="Proteomes" id="UP000574390">
    <property type="component" value="Unassembled WGS sequence"/>
</dbReference>
<dbReference type="Gene3D" id="1.20.920.10">
    <property type="entry name" value="Bromodomain-like"/>
    <property type="match status" value="1"/>
</dbReference>
<dbReference type="GO" id="GO:0006370">
    <property type="term" value="P:7-methylguanosine mRNA capping"/>
    <property type="evidence" value="ECO:0007669"/>
    <property type="project" value="UniProtKB-UniRule"/>
</dbReference>
<comment type="subcellular location">
    <subcellularLocation>
        <location evidence="3">Nucleus</location>
    </subcellularLocation>
</comment>
<dbReference type="GO" id="GO:0003676">
    <property type="term" value="F:nucleic acid binding"/>
    <property type="evidence" value="ECO:0007669"/>
    <property type="project" value="UniProtKB-UniRule"/>
</dbReference>
<dbReference type="SMART" id="SM00297">
    <property type="entry name" value="BROMO"/>
    <property type="match status" value="1"/>
</dbReference>
<dbReference type="Pfam" id="PF12796">
    <property type="entry name" value="Ank_2"/>
    <property type="match status" value="1"/>
</dbReference>
<dbReference type="InterPro" id="IPR001487">
    <property type="entry name" value="Bromodomain"/>
</dbReference>
<dbReference type="GO" id="GO:0005737">
    <property type="term" value="C:cytoplasm"/>
    <property type="evidence" value="ECO:0007669"/>
    <property type="project" value="TreeGrafter"/>
</dbReference>
<dbReference type="PANTHER" id="PTHR16121">
    <property type="entry name" value="CAP-SPECIFIC MRNA (NUCLEOSIDE-2'-O-)-METHYLTRANSFERASE 1-RELATED"/>
    <property type="match status" value="1"/>
</dbReference>
<comment type="catalytic activity">
    <reaction evidence="3">
        <text>a 5'-end (N(7)-methyl 5'-triphosphoguanosine)-ribonucleoside in mRNA + S-adenosyl-L-methionine = a 5'-end (N(7)-methyl 5'-triphosphoguanosine)-(2'-O-methyl-ribonucleoside) in mRNA + S-adenosyl-L-homocysteine + H(+)</text>
        <dbReference type="Rhea" id="RHEA:67020"/>
        <dbReference type="Rhea" id="RHEA-COMP:17167"/>
        <dbReference type="Rhea" id="RHEA-COMP:17168"/>
        <dbReference type="ChEBI" id="CHEBI:15378"/>
        <dbReference type="ChEBI" id="CHEBI:57856"/>
        <dbReference type="ChEBI" id="CHEBI:59789"/>
        <dbReference type="ChEBI" id="CHEBI:156461"/>
        <dbReference type="ChEBI" id="CHEBI:167609"/>
        <dbReference type="EC" id="2.1.1.57"/>
    </reaction>
</comment>
<dbReference type="SUPFAM" id="SSF48403">
    <property type="entry name" value="Ankyrin repeat"/>
    <property type="match status" value="1"/>
</dbReference>
<dbReference type="GO" id="GO:0016556">
    <property type="term" value="P:mRNA modification"/>
    <property type="evidence" value="ECO:0007669"/>
    <property type="project" value="UniProtKB-UniRule"/>
</dbReference>
<dbReference type="EC" id="2.1.1.57" evidence="3"/>
<comment type="caution">
    <text evidence="6">The sequence shown here is derived from an EMBL/GenBank/DDBJ whole genome shotgun (WGS) entry which is preliminary data.</text>
</comment>
<feature type="region of interest" description="Disordered" evidence="4">
    <location>
        <begin position="490"/>
        <end position="683"/>
    </location>
</feature>
<keyword evidence="3" id="KW-0507">mRNA processing</keyword>
<feature type="compositionally biased region" description="Polar residues" evidence="4">
    <location>
        <begin position="660"/>
        <end position="671"/>
    </location>
</feature>
<name>A0A7J6Q0L3_PEROL</name>
<dbReference type="CDD" id="cd04369">
    <property type="entry name" value="Bromodomain"/>
    <property type="match status" value="1"/>
</dbReference>
<dbReference type="SUPFAM" id="SSF53335">
    <property type="entry name" value="S-adenosyl-L-methionine-dependent methyltransferases"/>
    <property type="match status" value="1"/>
</dbReference>
<dbReference type="InterPro" id="IPR002110">
    <property type="entry name" value="Ankyrin_rpt"/>
</dbReference>
<feature type="region of interest" description="Disordered" evidence="4">
    <location>
        <begin position="272"/>
        <end position="295"/>
    </location>
</feature>
<dbReference type="PROSITE" id="PS50014">
    <property type="entry name" value="BROMODOMAIN_2"/>
    <property type="match status" value="1"/>
</dbReference>
<evidence type="ECO:0000256" key="3">
    <source>
        <dbReference type="RuleBase" id="RU368012"/>
    </source>
</evidence>
<evidence type="ECO:0000256" key="1">
    <source>
        <dbReference type="ARBA" id="ARBA00023117"/>
    </source>
</evidence>
<dbReference type="SUPFAM" id="SSF47370">
    <property type="entry name" value="Bromodomain"/>
    <property type="match status" value="1"/>
</dbReference>
<evidence type="ECO:0000313" key="6">
    <source>
        <dbReference type="EMBL" id="KAF4701100.1"/>
    </source>
</evidence>
<keyword evidence="3 6" id="KW-0808">Transferase</keyword>
<feature type="region of interest" description="Disordered" evidence="4">
    <location>
        <begin position="1"/>
        <end position="31"/>
    </location>
</feature>
<gene>
    <name evidence="6" type="primary">FTSJD2</name>
    <name evidence="6" type="ORF">FOZ62_004952</name>
</gene>
<dbReference type="PRINTS" id="PR00503">
    <property type="entry name" value="BROMODOMAIN"/>
</dbReference>
<evidence type="ECO:0000313" key="7">
    <source>
        <dbReference type="Proteomes" id="UP000574390"/>
    </source>
</evidence>
<reference evidence="6 7" key="1">
    <citation type="submission" date="2020-04" db="EMBL/GenBank/DDBJ databases">
        <title>Perkinsus olseni comparative genomics.</title>
        <authorList>
            <person name="Bogema D.R."/>
        </authorList>
    </citation>
    <scope>NUCLEOTIDE SEQUENCE [LARGE SCALE GENOMIC DNA]</scope>
    <source>
        <strain evidence="6">ATCC PRA-205</strain>
    </source>
</reference>
<organism evidence="6 7">
    <name type="scientific">Perkinsus olseni</name>
    <name type="common">Perkinsus atlanticus</name>
    <dbReference type="NCBI Taxonomy" id="32597"/>
    <lineage>
        <taxon>Eukaryota</taxon>
        <taxon>Sar</taxon>
        <taxon>Alveolata</taxon>
        <taxon>Perkinsozoa</taxon>
        <taxon>Perkinsea</taxon>
        <taxon>Perkinsida</taxon>
        <taxon>Perkinsidae</taxon>
        <taxon>Perkinsus</taxon>
    </lineage>
</organism>
<dbReference type="Pfam" id="PF01728">
    <property type="entry name" value="FtsJ"/>
    <property type="match status" value="1"/>
</dbReference>
<comment type="function">
    <text evidence="3">S-adenosyl-L-methionine-dependent methyltransferase that mediates RNA cap1 2'-O-ribose methylation to the 5'-cap structure of RNAs. Methylates the ribose of the first nucleotide of a m(7)GpppG-capped mRNA to produce m(7)GpppNmp (cap1).</text>
</comment>
<evidence type="ECO:0000259" key="5">
    <source>
        <dbReference type="PROSITE" id="PS50014"/>
    </source>
</evidence>
<keyword evidence="1 2" id="KW-0103">Bromodomain</keyword>
<dbReference type="InterPro" id="IPR050851">
    <property type="entry name" value="mRNA_Cap_2O-Ribose_MeTrfase"/>
</dbReference>
<dbReference type="SMART" id="SM00248">
    <property type="entry name" value="ANK"/>
    <property type="match status" value="4"/>
</dbReference>
<dbReference type="GO" id="GO:0004483">
    <property type="term" value="F:methyltransferase cap1 activity"/>
    <property type="evidence" value="ECO:0007669"/>
    <property type="project" value="UniProtKB-UniRule"/>
</dbReference>
<feature type="compositionally biased region" description="Low complexity" evidence="4">
    <location>
        <begin position="14"/>
        <end position="26"/>
    </location>
</feature>
<dbReference type="InterPro" id="IPR036770">
    <property type="entry name" value="Ankyrin_rpt-contain_sf"/>
</dbReference>
<dbReference type="InterPro" id="IPR036427">
    <property type="entry name" value="Bromodomain-like_sf"/>
</dbReference>
<dbReference type="Pfam" id="PF00439">
    <property type="entry name" value="Bromodomain"/>
    <property type="match status" value="1"/>
</dbReference>
<proteinExistence type="predicted"/>
<dbReference type="PANTHER" id="PTHR16121:SF0">
    <property type="entry name" value="CAP-SPECIFIC MRNA (NUCLEOSIDE-2'-O-)-METHYLTRANSFERASE 1"/>
    <property type="match status" value="1"/>
</dbReference>
<dbReference type="Gene3D" id="1.25.40.20">
    <property type="entry name" value="Ankyrin repeat-containing domain"/>
    <property type="match status" value="1"/>
</dbReference>
<feature type="domain" description="Bromo" evidence="5">
    <location>
        <begin position="386"/>
        <end position="456"/>
    </location>
</feature>
<accession>A0A7J6Q0L3</accession>
<evidence type="ECO:0000256" key="2">
    <source>
        <dbReference type="PROSITE-ProRule" id="PRU00035"/>
    </source>
</evidence>
<dbReference type="GO" id="GO:0005634">
    <property type="term" value="C:nucleus"/>
    <property type="evidence" value="ECO:0007669"/>
    <property type="project" value="UniProtKB-SubCell"/>
</dbReference>
<evidence type="ECO:0000256" key="4">
    <source>
        <dbReference type="SAM" id="MobiDB-lite"/>
    </source>
</evidence>
<keyword evidence="3 6" id="KW-0489">Methyltransferase</keyword>
<dbReference type="GO" id="GO:0032259">
    <property type="term" value="P:methylation"/>
    <property type="evidence" value="ECO:0007669"/>
    <property type="project" value="UniProtKB-KW"/>
</dbReference>
<dbReference type="InterPro" id="IPR029063">
    <property type="entry name" value="SAM-dependent_MTases_sf"/>
</dbReference>
<keyword evidence="3" id="KW-0949">S-adenosyl-L-methionine</keyword>
<keyword evidence="3" id="KW-0506">mRNA capping</keyword>
<keyword evidence="3" id="KW-0539">Nucleus</keyword>
<protein>
    <recommendedName>
        <fullName evidence="3">Cap-specific mRNA (nucleoside-2'-O-)-methyltransferase 1</fullName>
        <ecNumber evidence="3">2.1.1.57</ecNumber>
    </recommendedName>
    <alternativeName>
        <fullName evidence="3">Cap1 2'O-ribose methyltransferase 1</fullName>
    </alternativeName>
</protein>
<dbReference type="EMBL" id="JABANM010033545">
    <property type="protein sequence ID" value="KAF4701100.1"/>
    <property type="molecule type" value="Genomic_DNA"/>
</dbReference>
<sequence length="1121" mass="122096">MPTQSMTSCDDLESTSAVSSPTTSVVDLGTGQPITLPSPEARVVQEVLSYGELSDFTEGSAERRLIVGVMDPAASAAEALEAVDVASKEDGIDCRGAVNAVNGMTLLFYAARRVDDESSRDVCRGLIKDYRLDPHVVDRAMRQTALFYAALLGHALTIDLFLSLGVRAALTDVHSQTALYYCSREGHVEAMRRLLDASPSGEVNHRDCNGQTALYYAAKTEQLEACICLVEEYGCDPCAVDTFGVTARSSAPASSEVEHYLKRAESGLLSSSVDGLNSRKRKGSSGEDIKLKLAPHNPPSSNVRRVYRLVRAKGNSHPSSPALRYLPGPLHVGAMDSDEAKPPSGDMREKATGHFRTLYPIIASMGGSPFWQPWRGPFRQLAGLLKRYVNGWIFHKVPDDSMAPGYSAVVADPIDLSMICHKLDHRQYAMAEQVDADIRRMFSNSYLYNGRDSTVGLLTRSCEVFYEQQLHGMRLPEATKAEEERIVKVSFTMDPEPSTATGGGVKPVQEEEAINPTTCEDQKEEAKATSDGPTAKATSAVQEEGPTPPAGVQEQPTPPAGVQEEPTPPAGVQEEPTPPAGVQEQPTPPAGVQQEQPTPPAGVQEQPTPPAGVQEQPTPPAGVQEEQSTPPAAGVGQGSVTPGAEAPVPPWNRLKRKSTGESSSPRQTESSAHPRVPTPASDLERTDVFEITSGLEALPPFPPWTPDSKPKTLRTHAPERMREGLFCEASVVDELWQEKTRMDRLFDQGQGRIYHRVRARVFPSTISGSANVGISNRAGDKLWEVLEALDIWPSVLRLARSEGGAQDGEEDEMKVRYVDVCGGPGAFSELVKNLGERENVKTVGRGMSLKIDSAQSKEASCIWYQHLLDSEDFDAVWGPDEDGNVYSPGNLSALEESVWQVDRRGAHLVMGDGGFEVSKDKDGNHLENYQEIYSARIILSEILTMVRGCAKGGFLVCKLFDTFSTITASVIYVIARLFDKCYIVKPQRSRVVNSERYLVGFGFKGRENPDFDVLTRAMEFCHSTCFSDDEGPESVVPVQLMEADRKFHISLSQSIRELALRQTRALDILMNAVDEEVATGKGGYRKGGKGGYPKGGKGRYPKGGKGFYRKGGKGYPGQHCW</sequence>
<dbReference type="AlphaFoldDB" id="A0A7J6Q0L3"/>
<dbReference type="Gene3D" id="3.40.50.12760">
    <property type="match status" value="1"/>
</dbReference>